<dbReference type="InParanoid" id="A0A1V9Y0C7"/>
<protein>
    <recommendedName>
        <fullName evidence="6">UDP-N-acetylglucosamine--dolichyl-phosphate N-acetylglucosaminephosphotransferase</fullName>
        <ecNumber evidence="5">2.7.8.15</ecNumber>
    </recommendedName>
    <alternativeName>
        <fullName evidence="15">GlcNAc-1-P transferase</fullName>
    </alternativeName>
    <alternativeName>
        <fullName evidence="16">N-acetylglucosamine-1-phosphate transferase</fullName>
    </alternativeName>
</protein>
<evidence type="ECO:0000256" key="11">
    <source>
        <dbReference type="ARBA" id="ARBA00022824"/>
    </source>
</evidence>
<evidence type="ECO:0000313" key="20">
    <source>
        <dbReference type="EMBL" id="OQR79196.1"/>
    </source>
</evidence>
<keyword evidence="13 19" id="KW-1133">Transmembrane helix</keyword>
<comment type="cofactor">
    <cofactor evidence="1">
        <name>Mg(2+)</name>
        <dbReference type="ChEBI" id="CHEBI:18420"/>
    </cofactor>
</comment>
<organism evidence="20 21">
    <name type="scientific">Tropilaelaps mercedesae</name>
    <dbReference type="NCBI Taxonomy" id="418985"/>
    <lineage>
        <taxon>Eukaryota</taxon>
        <taxon>Metazoa</taxon>
        <taxon>Ecdysozoa</taxon>
        <taxon>Arthropoda</taxon>
        <taxon>Chelicerata</taxon>
        <taxon>Arachnida</taxon>
        <taxon>Acari</taxon>
        <taxon>Parasitiformes</taxon>
        <taxon>Mesostigmata</taxon>
        <taxon>Gamasina</taxon>
        <taxon>Dermanyssoidea</taxon>
        <taxon>Laelapidae</taxon>
        <taxon>Tropilaelaps</taxon>
    </lineage>
</organism>
<evidence type="ECO:0000313" key="21">
    <source>
        <dbReference type="Proteomes" id="UP000192247"/>
    </source>
</evidence>
<keyword evidence="11" id="KW-0256">Endoplasmic reticulum</keyword>
<dbReference type="AlphaFoldDB" id="A0A1V9Y0C7"/>
<dbReference type="Pfam" id="PF00953">
    <property type="entry name" value="Glycos_transf_4"/>
    <property type="match status" value="1"/>
</dbReference>
<evidence type="ECO:0000256" key="19">
    <source>
        <dbReference type="SAM" id="Phobius"/>
    </source>
</evidence>
<dbReference type="GO" id="GO:0016757">
    <property type="term" value="F:glycosyltransferase activity"/>
    <property type="evidence" value="ECO:0007669"/>
    <property type="project" value="UniProtKB-KW"/>
</dbReference>
<feature type="transmembrane region" description="Helical" evidence="19">
    <location>
        <begin position="54"/>
        <end position="76"/>
    </location>
</feature>
<dbReference type="Proteomes" id="UP000192247">
    <property type="component" value="Unassembled WGS sequence"/>
</dbReference>
<evidence type="ECO:0000256" key="9">
    <source>
        <dbReference type="ARBA" id="ARBA00022692"/>
    </source>
</evidence>
<dbReference type="PANTHER" id="PTHR10571">
    <property type="entry name" value="UDP-N-ACETYLGLUCOSAMINE--DOLICHYL-PHOSPHATE N-ACETYLGLUCOSAMINEPHOSPHOTRANSFERASE"/>
    <property type="match status" value="1"/>
</dbReference>
<evidence type="ECO:0000256" key="6">
    <source>
        <dbReference type="ARBA" id="ARBA00017659"/>
    </source>
</evidence>
<dbReference type="UniPathway" id="UPA00378"/>
<dbReference type="InterPro" id="IPR033895">
    <property type="entry name" value="GPT"/>
</dbReference>
<evidence type="ECO:0000256" key="15">
    <source>
        <dbReference type="ARBA" id="ARBA00029567"/>
    </source>
</evidence>
<sequence>METLFPLFTNALMSTVCYVYTSRAIKRFAPMFIERGLFGIDLCKSTGERIAESLGVISATCFLVQVFLFIPIPFLISSVDGVFAYDRLVEILAALLSICCMVLLGFADDVLDLKWRDKLILPTLGSLPLLMVYYVNVNETTVIVPKPLRFFIGATIYLGPLYYVYMGMLAVFCTNAINILAGVNGLEVGQSLVIAGSIMIFNIVELFGRGETGHLLSLYLMPAFFATSLALYKFNKYPSKVFVGDTFCFFAGMTFACAAILGHFSKAMLLFFIPQIINFLYSTPQLFKLVPCPRHRLPAYKKETGLLSSSTIAFREDSLPPLGCKILRVLRLLRLVQIEPVAPSDSVTFEMNNLTIINLALVFLGPLNEGELVRLLLKFQMACSAIAFVLYYTLGHVLF</sequence>
<comment type="catalytic activity">
    <reaction evidence="18">
        <text>a di-trans,poly-cis-dolichyl phosphate + UDP-N-acetyl-alpha-D-glucosamine = an N-acetyl-alpha-D-glucosaminyl-diphospho-di-trans,poly-cis-dolichol + UMP</text>
        <dbReference type="Rhea" id="RHEA:13289"/>
        <dbReference type="Rhea" id="RHEA-COMP:19498"/>
        <dbReference type="Rhea" id="RHEA-COMP:19507"/>
        <dbReference type="ChEBI" id="CHEBI:57683"/>
        <dbReference type="ChEBI" id="CHEBI:57705"/>
        <dbReference type="ChEBI" id="CHEBI:57865"/>
        <dbReference type="ChEBI" id="CHEBI:58427"/>
        <dbReference type="EC" id="2.7.8.15"/>
    </reaction>
    <physiologicalReaction direction="left-to-right" evidence="18">
        <dbReference type="Rhea" id="RHEA:13290"/>
    </physiologicalReaction>
</comment>
<evidence type="ECO:0000256" key="17">
    <source>
        <dbReference type="ARBA" id="ARBA00044717"/>
    </source>
</evidence>
<name>A0A1V9Y0C7_9ACAR</name>
<dbReference type="STRING" id="418985.A0A1V9Y0C7"/>
<evidence type="ECO:0000256" key="5">
    <source>
        <dbReference type="ARBA" id="ARBA00013225"/>
    </source>
</evidence>
<dbReference type="EC" id="2.7.8.15" evidence="5"/>
<evidence type="ECO:0000256" key="12">
    <source>
        <dbReference type="ARBA" id="ARBA00022842"/>
    </source>
</evidence>
<comment type="similarity">
    <text evidence="4">Belongs to the glycosyltransferase 4 family.</text>
</comment>
<feature type="transmembrane region" description="Helical" evidence="19">
    <location>
        <begin position="185"/>
        <end position="204"/>
    </location>
</feature>
<feature type="transmembrane region" description="Helical" evidence="19">
    <location>
        <begin position="148"/>
        <end position="173"/>
    </location>
</feature>
<keyword evidence="7" id="KW-0328">Glycosyltransferase</keyword>
<evidence type="ECO:0000256" key="14">
    <source>
        <dbReference type="ARBA" id="ARBA00023136"/>
    </source>
</evidence>
<evidence type="ECO:0000256" key="1">
    <source>
        <dbReference type="ARBA" id="ARBA00001946"/>
    </source>
</evidence>
<dbReference type="EMBL" id="MNPL01001398">
    <property type="protein sequence ID" value="OQR79196.1"/>
    <property type="molecule type" value="Genomic_DNA"/>
</dbReference>
<keyword evidence="9 19" id="KW-0812">Transmembrane</keyword>
<keyword evidence="12" id="KW-0460">Magnesium</keyword>
<feature type="transmembrane region" description="Helical" evidence="19">
    <location>
        <begin position="216"/>
        <end position="234"/>
    </location>
</feature>
<keyword evidence="14 19" id="KW-0472">Membrane</keyword>
<evidence type="ECO:0000256" key="16">
    <source>
        <dbReference type="ARBA" id="ARBA00033238"/>
    </source>
</evidence>
<gene>
    <name evidence="20" type="ORF">BIW11_05905</name>
</gene>
<comment type="pathway">
    <text evidence="3">Protein modification; protein glycosylation.</text>
</comment>
<evidence type="ECO:0000256" key="7">
    <source>
        <dbReference type="ARBA" id="ARBA00022676"/>
    </source>
</evidence>
<dbReference type="GO" id="GO:0003975">
    <property type="term" value="F:UDP-N-acetylglucosamine-dolichyl-phosphate N-acetylglucosaminephosphotransferase activity"/>
    <property type="evidence" value="ECO:0007669"/>
    <property type="project" value="UniProtKB-EC"/>
</dbReference>
<comment type="function">
    <text evidence="17">UDP-N-acetylglucosamine--dolichyl-phosphate N-acetylglucosaminephosphotransferase that operates in the biosynthetic pathway of dolichol-linked oligosaccharides, the glycan precursors employed in protein asparagine (N)-glycosylation. The assembly of dolichol-linked oligosaccharides begins on the cytosolic side of the endoplasmic reticulum membrane and finishes in its lumen. The sequential addition of sugars to dolichol pyrophosphate produces dolichol-linked oligosaccharides containing fourteen sugars, including two GlcNAcs, nine mannoses and three glucoses. Once assembled, the oligosaccharide is transferred from the lipid to nascent proteins by oligosaccharyltransferases. Catalyzes the initial step of dolichol-linked oligosaccharide biosynthesis, transfering GlcNAc-1-P from cytosolic UDP-GlcNAc onto the carrier lipid dolichyl phosphate (P-dolichol), yielding GlcNAc-P-P-dolichol embedded in the cytoplasmic leaflet of the endoplasmic reticulum membrane.</text>
</comment>
<keyword evidence="8 20" id="KW-0808">Transferase</keyword>
<feature type="transmembrane region" description="Helical" evidence="19">
    <location>
        <begin position="241"/>
        <end position="261"/>
    </location>
</feature>
<reference evidence="20 21" key="1">
    <citation type="journal article" date="2017" name="Gigascience">
        <title>Draft genome of the honey bee ectoparasitic mite, Tropilaelaps mercedesae, is shaped by the parasitic life history.</title>
        <authorList>
            <person name="Dong X."/>
            <person name="Armstrong S.D."/>
            <person name="Xia D."/>
            <person name="Makepeace B.L."/>
            <person name="Darby A.C."/>
            <person name="Kadowaki T."/>
        </authorList>
    </citation>
    <scope>NUCLEOTIDE SEQUENCE [LARGE SCALE GENOMIC DNA]</scope>
    <source>
        <strain evidence="20">Wuxi-XJTLU</strain>
    </source>
</reference>
<feature type="transmembrane region" description="Helical" evidence="19">
    <location>
        <begin position="88"/>
        <end position="107"/>
    </location>
</feature>
<dbReference type="GO" id="GO:0046872">
    <property type="term" value="F:metal ion binding"/>
    <property type="evidence" value="ECO:0007669"/>
    <property type="project" value="UniProtKB-KW"/>
</dbReference>
<evidence type="ECO:0000256" key="18">
    <source>
        <dbReference type="ARBA" id="ARBA00045078"/>
    </source>
</evidence>
<evidence type="ECO:0000256" key="10">
    <source>
        <dbReference type="ARBA" id="ARBA00022723"/>
    </source>
</evidence>
<dbReference type="PANTHER" id="PTHR10571:SF0">
    <property type="entry name" value="UDP-N-ACETYLGLUCOSAMINE--DOLICHYL-PHOSPHATE N-ACETYLGLUCOSAMINEPHOSPHOTRANSFERASE"/>
    <property type="match status" value="1"/>
</dbReference>
<comment type="subcellular location">
    <subcellularLocation>
        <location evidence="2">Endoplasmic reticulum membrane</location>
        <topology evidence="2">Multi-pass membrane protein</topology>
    </subcellularLocation>
</comment>
<accession>A0A1V9Y0C7</accession>
<evidence type="ECO:0000256" key="13">
    <source>
        <dbReference type="ARBA" id="ARBA00022989"/>
    </source>
</evidence>
<dbReference type="CDD" id="cd06855">
    <property type="entry name" value="GT_GPT_euk"/>
    <property type="match status" value="1"/>
</dbReference>
<dbReference type="GO" id="GO:0006488">
    <property type="term" value="P:dolichol-linked oligosaccharide biosynthetic process"/>
    <property type="evidence" value="ECO:0007669"/>
    <property type="project" value="InterPro"/>
</dbReference>
<keyword evidence="21" id="KW-1185">Reference proteome</keyword>
<keyword evidence="10" id="KW-0479">Metal-binding</keyword>
<comment type="caution">
    <text evidence="20">The sequence shown here is derived from an EMBL/GenBank/DDBJ whole genome shotgun (WGS) entry which is preliminary data.</text>
</comment>
<feature type="transmembrane region" description="Helical" evidence="19">
    <location>
        <begin position="6"/>
        <end position="25"/>
    </location>
</feature>
<dbReference type="InterPro" id="IPR000715">
    <property type="entry name" value="Glycosyl_transferase_4"/>
</dbReference>
<evidence type="ECO:0000256" key="4">
    <source>
        <dbReference type="ARBA" id="ARBA00009317"/>
    </source>
</evidence>
<evidence type="ECO:0000256" key="3">
    <source>
        <dbReference type="ARBA" id="ARBA00004922"/>
    </source>
</evidence>
<feature type="transmembrane region" description="Helical" evidence="19">
    <location>
        <begin position="119"/>
        <end position="136"/>
    </location>
</feature>
<evidence type="ECO:0000256" key="8">
    <source>
        <dbReference type="ARBA" id="ARBA00022679"/>
    </source>
</evidence>
<dbReference type="FunCoup" id="A0A1V9Y0C7">
    <property type="interactions" value="633"/>
</dbReference>
<dbReference type="OrthoDB" id="10262326at2759"/>
<proteinExistence type="inferred from homology"/>
<evidence type="ECO:0000256" key="2">
    <source>
        <dbReference type="ARBA" id="ARBA00004477"/>
    </source>
</evidence>
<dbReference type="GO" id="GO:0005789">
    <property type="term" value="C:endoplasmic reticulum membrane"/>
    <property type="evidence" value="ECO:0007669"/>
    <property type="project" value="UniProtKB-SubCell"/>
</dbReference>